<sequence>MDRRRPLSQKELEAPIEDIEGISDSEPFSADSSDNYEPDSDEGASSDTSDMSNSDIDFAPSPQVTVGRNQVLDWVIPDETFAPAKILPPERECKLAPDITKQLTPMQIFHKVFPHSLYLRIANCTNERLKILNQLKRRNENMTDKGEIQRHYIFLWRDQQEEDALDVLKRKNKQEQNSLPGVQYSIVQVLFYVVSYQIVI</sequence>
<feature type="compositionally biased region" description="Polar residues" evidence="1">
    <location>
        <begin position="45"/>
        <end position="55"/>
    </location>
</feature>
<feature type="region of interest" description="Disordered" evidence="1">
    <location>
        <begin position="1"/>
        <end position="62"/>
    </location>
</feature>
<dbReference type="OrthoDB" id="6810741at2759"/>
<proteinExistence type="predicted"/>
<dbReference type="EMBL" id="CAKOFQ010007350">
    <property type="protein sequence ID" value="CAH1999037.1"/>
    <property type="molecule type" value="Genomic_DNA"/>
</dbReference>
<protein>
    <submittedName>
        <fullName evidence="2">Uncharacterized protein</fullName>
    </submittedName>
</protein>
<evidence type="ECO:0000313" key="3">
    <source>
        <dbReference type="Proteomes" id="UP001152888"/>
    </source>
</evidence>
<name>A0A9P0LLG7_ACAOB</name>
<feature type="compositionally biased region" description="Acidic residues" evidence="1">
    <location>
        <begin position="34"/>
        <end position="44"/>
    </location>
</feature>
<dbReference type="AlphaFoldDB" id="A0A9P0LLG7"/>
<dbReference type="Proteomes" id="UP001152888">
    <property type="component" value="Unassembled WGS sequence"/>
</dbReference>
<keyword evidence="3" id="KW-1185">Reference proteome</keyword>
<evidence type="ECO:0000313" key="2">
    <source>
        <dbReference type="EMBL" id="CAH1999037.1"/>
    </source>
</evidence>
<comment type="caution">
    <text evidence="2">The sequence shown here is derived from an EMBL/GenBank/DDBJ whole genome shotgun (WGS) entry which is preliminary data.</text>
</comment>
<feature type="compositionally biased region" description="Acidic residues" evidence="1">
    <location>
        <begin position="14"/>
        <end position="23"/>
    </location>
</feature>
<accession>A0A9P0LLG7</accession>
<feature type="compositionally biased region" description="Basic and acidic residues" evidence="1">
    <location>
        <begin position="1"/>
        <end position="13"/>
    </location>
</feature>
<evidence type="ECO:0000256" key="1">
    <source>
        <dbReference type="SAM" id="MobiDB-lite"/>
    </source>
</evidence>
<reference evidence="2" key="1">
    <citation type="submission" date="2022-03" db="EMBL/GenBank/DDBJ databases">
        <authorList>
            <person name="Sayadi A."/>
        </authorList>
    </citation>
    <scope>NUCLEOTIDE SEQUENCE</scope>
</reference>
<organism evidence="2 3">
    <name type="scientific">Acanthoscelides obtectus</name>
    <name type="common">Bean weevil</name>
    <name type="synonym">Bruchus obtectus</name>
    <dbReference type="NCBI Taxonomy" id="200917"/>
    <lineage>
        <taxon>Eukaryota</taxon>
        <taxon>Metazoa</taxon>
        <taxon>Ecdysozoa</taxon>
        <taxon>Arthropoda</taxon>
        <taxon>Hexapoda</taxon>
        <taxon>Insecta</taxon>
        <taxon>Pterygota</taxon>
        <taxon>Neoptera</taxon>
        <taxon>Endopterygota</taxon>
        <taxon>Coleoptera</taxon>
        <taxon>Polyphaga</taxon>
        <taxon>Cucujiformia</taxon>
        <taxon>Chrysomeloidea</taxon>
        <taxon>Chrysomelidae</taxon>
        <taxon>Bruchinae</taxon>
        <taxon>Bruchini</taxon>
        <taxon>Acanthoscelides</taxon>
    </lineage>
</organism>
<gene>
    <name evidence="2" type="ORF">ACAOBT_LOCUS24759</name>
</gene>